<dbReference type="SMART" id="SM00060">
    <property type="entry name" value="FN3"/>
    <property type="match status" value="3"/>
</dbReference>
<evidence type="ECO:0000256" key="8">
    <source>
        <dbReference type="ARBA" id="ARBA00022912"/>
    </source>
</evidence>
<keyword evidence="22" id="KW-1185">Reference proteome</keyword>
<dbReference type="InterPro" id="IPR003961">
    <property type="entry name" value="FN3_dom"/>
</dbReference>
<dbReference type="InterPro" id="IPR000387">
    <property type="entry name" value="Tyr_Pase_dom"/>
</dbReference>
<dbReference type="EMBL" id="JABXBU010000011">
    <property type="protein sequence ID" value="KAF8790589.1"/>
    <property type="molecule type" value="Genomic_DNA"/>
</dbReference>
<dbReference type="InterPro" id="IPR000242">
    <property type="entry name" value="PTP_cat"/>
</dbReference>
<dbReference type="Pfam" id="PF00102">
    <property type="entry name" value="Y_phosphatase"/>
    <property type="match status" value="2"/>
</dbReference>
<reference evidence="21" key="2">
    <citation type="submission" date="2020-06" db="EMBL/GenBank/DDBJ databases">
        <authorList>
            <person name="Sheffer M."/>
        </authorList>
    </citation>
    <scope>NUCLEOTIDE SEQUENCE</scope>
</reference>
<dbReference type="SUPFAM" id="SSF52799">
    <property type="entry name" value="(Phosphotyrosine protein) phosphatases II"/>
    <property type="match status" value="2"/>
</dbReference>
<dbReference type="PRINTS" id="PR00700">
    <property type="entry name" value="PRTYPHPHTASE"/>
</dbReference>
<dbReference type="InterPro" id="IPR007110">
    <property type="entry name" value="Ig-like_dom"/>
</dbReference>
<dbReference type="InterPro" id="IPR013783">
    <property type="entry name" value="Ig-like_fold"/>
</dbReference>
<feature type="domain" description="Tyrosine specific protein phosphatases" evidence="18">
    <location>
        <begin position="1298"/>
        <end position="1374"/>
    </location>
</feature>
<dbReference type="GO" id="GO:0004725">
    <property type="term" value="F:protein tyrosine phosphatase activity"/>
    <property type="evidence" value="ECO:0007669"/>
    <property type="project" value="UniProtKB-EC"/>
</dbReference>
<dbReference type="PANTHER" id="PTHR46957">
    <property type="entry name" value="CYTOKINE RECEPTOR"/>
    <property type="match status" value="1"/>
</dbReference>
<dbReference type="GO" id="GO:0009653">
    <property type="term" value="P:anatomical structure morphogenesis"/>
    <property type="evidence" value="ECO:0007669"/>
    <property type="project" value="UniProtKB-ARBA"/>
</dbReference>
<keyword evidence="4 16" id="KW-0812">Transmembrane</keyword>
<evidence type="ECO:0000256" key="10">
    <source>
        <dbReference type="ARBA" id="ARBA00023136"/>
    </source>
</evidence>
<dbReference type="PROSITE" id="PS00383">
    <property type="entry name" value="TYR_PHOSPHATASE_1"/>
    <property type="match status" value="2"/>
</dbReference>
<dbReference type="CDD" id="cd00063">
    <property type="entry name" value="FN3"/>
    <property type="match status" value="3"/>
</dbReference>
<feature type="domain" description="Fibronectin type-III" evidence="20">
    <location>
        <begin position="233"/>
        <end position="330"/>
    </location>
</feature>
<evidence type="ECO:0000256" key="2">
    <source>
        <dbReference type="ARBA" id="ARBA00010504"/>
    </source>
</evidence>
<dbReference type="Proteomes" id="UP000807504">
    <property type="component" value="Unassembled WGS sequence"/>
</dbReference>
<dbReference type="CDD" id="cd00047">
    <property type="entry name" value="PTPc"/>
    <property type="match status" value="1"/>
</dbReference>
<dbReference type="SMART" id="SM00194">
    <property type="entry name" value="PTPc"/>
    <property type="match status" value="2"/>
</dbReference>
<dbReference type="FunFam" id="2.60.40.10:FF:000032">
    <property type="entry name" value="palladin isoform X1"/>
    <property type="match status" value="1"/>
</dbReference>
<dbReference type="InterPro" id="IPR036179">
    <property type="entry name" value="Ig-like_dom_sf"/>
</dbReference>
<dbReference type="InterPro" id="IPR016130">
    <property type="entry name" value="Tyr_Pase_AS"/>
</dbReference>
<dbReference type="InterPro" id="IPR003598">
    <property type="entry name" value="Ig_sub2"/>
</dbReference>
<dbReference type="Gene3D" id="2.60.40.10">
    <property type="entry name" value="Immunoglobulins"/>
    <property type="match status" value="5"/>
</dbReference>
<feature type="domain" description="Fibronectin type-III" evidence="20">
    <location>
        <begin position="333"/>
        <end position="431"/>
    </location>
</feature>
<dbReference type="InterPro" id="IPR050713">
    <property type="entry name" value="RTP_Phos/Ushers"/>
</dbReference>
<organism evidence="21 22">
    <name type="scientific">Argiope bruennichi</name>
    <name type="common">Wasp spider</name>
    <name type="synonym">Aranea bruennichi</name>
    <dbReference type="NCBI Taxonomy" id="94029"/>
    <lineage>
        <taxon>Eukaryota</taxon>
        <taxon>Metazoa</taxon>
        <taxon>Ecdysozoa</taxon>
        <taxon>Arthropoda</taxon>
        <taxon>Chelicerata</taxon>
        <taxon>Arachnida</taxon>
        <taxon>Araneae</taxon>
        <taxon>Araneomorphae</taxon>
        <taxon>Entelegynae</taxon>
        <taxon>Araneoidea</taxon>
        <taxon>Araneidae</taxon>
        <taxon>Argiope</taxon>
    </lineage>
</organism>
<feature type="domain" description="Tyrosine specific protein phosphatases" evidence="18">
    <location>
        <begin position="1008"/>
        <end position="1079"/>
    </location>
</feature>
<dbReference type="SUPFAM" id="SSF49265">
    <property type="entry name" value="Fibronectin type III"/>
    <property type="match status" value="2"/>
</dbReference>
<evidence type="ECO:0000313" key="21">
    <source>
        <dbReference type="EMBL" id="KAF8790589.1"/>
    </source>
</evidence>
<comment type="subcellular location">
    <subcellularLocation>
        <location evidence="1">Membrane</location>
        <topology evidence="1">Single-pass membrane protein</topology>
    </subcellularLocation>
</comment>
<dbReference type="Pfam" id="PF00041">
    <property type="entry name" value="fn3"/>
    <property type="match status" value="3"/>
</dbReference>
<dbReference type="InterPro" id="IPR003595">
    <property type="entry name" value="Tyr_Pase_cat"/>
</dbReference>
<proteinExistence type="inferred from homology"/>
<sequence length="1436" mass="161399">MAVVRFPAVVDSFLPWCVHVLCITAIISQIACVSILEHIVEPPVVSNCSSVTLTCRVDTGAPNVEVWWTFRGENASKLPDTTIVTDNADKGEWQLELKCPTLEHKGTYACNAQGRNESEVVYRKEALLRIYVPVTIEVEHNVTNQKIDGKANLTCLVTAHPLPAVEWLKNDEILNTSHSGRLQMATGDIDPVTILASLHIENLEREDNGTYTCQASNEFTNASAAQALLVEEAPEVEFTNETTVEDTSTVTLHWRVKYDGNLPVTRFRLYRDSSVDETTVEVDSDILGNTTKYTIHALLPGLTYSFKLAAFNEAGESDFVYLNVSMPADVPPKVSWVHVLASTNETLLFGWRRPNHDNGANITHYTVQLHHQNGSLVADKTMVINAPGRNNHMYIFVGLEPGETYTFQVQACNALGCGNWSEPLEGTTSDGVPDPPRNVLLTCDHDYDRDADSITVTWDPPINARGTVLSYNVTVLTKAQYRNDNGQTVEEKTSKIEIIDVKAHKLEYRTDVMPNTEFNVTMCTINRSGCGPMTNITVNTRCRSPSNVPSVLPQFSMQRKNNSSNCRQLELKLQRVSERNGSILCYKVVIIKLPKGQNLSKLPENPQTLQLSTHEKVHKVEGHGAYIAEAFTSDDFVSEVVIGDNHQRNCDINPSTSDRKRHIIQDSYANNDMQEIEMVQDGILAPSTNYTGYVLIKVQGPNDTILTKTSPYFSPILTVCTVSVGSPPTPTSTESPILVILGVICGIILVFVALGLALYLLRNKHGPQYLENGERLGLTALILRTINRNGHLPRGKGGPLSKIPRLGPISAEELPAAFIERHMDSDLLFQSEFEALPDSFKDRTTHASDAPENLNKNRYPDIKAYDQTRVRLPVIDGIPGSDYINANFVEGYKGRKTFICAQGPLDRTVTDFWRMLWEHRVTVVVMLTGIEEHGQVKCAQYWNENSAKEIEKMFVITVLSTKRYSDYIVRRFQVEFTKDGLTEEREVLHFHFVLWKDFLAPEQPSWLLRFIKRVNEHYCSDRGPLLVHCSAGVGRTGTFVAIDSLLQQLEDEGRIDVFAHVSNLRHQRNFLVQSLKQYIFVYRALMEHAQFGDTEIEVRHLRDHYELLKEKVGDTDKTGLAIEFEKLSDVIEDPKTCCVGTMDMNVGKNRYDFIIPYDLNRVILPPSPSRDHSSYINASFIQGYDRSLSFIITQDPLESTVIEFWRMIKEQSITTLVMLSEIGEGKTKCQPYWPTESEEKICDYIKVTFESSEKLPFYTKREFSVINTKSKNNDKHIITQFQFQEWPCSAGTVPEGTLGLVTLIEDVQQNQEKQIGSGPITVHCSGGGDRSSVFVTLSVLIQQLKAEERVDVFQAARYTRSQRHCMLQTLAQYDFLYRGLLEYISIHHFVVSLPALSGTYSDRSGLCCPASKPGGVVAQVDQCHCASDVDNYWLAG</sequence>
<evidence type="ECO:0000259" key="20">
    <source>
        <dbReference type="PROSITE" id="PS50853"/>
    </source>
</evidence>
<dbReference type="Gene3D" id="3.90.190.10">
    <property type="entry name" value="Protein tyrosine phosphatase superfamily"/>
    <property type="match status" value="2"/>
</dbReference>
<keyword evidence="7" id="KW-0378">Hydrolase</keyword>
<dbReference type="InterPro" id="IPR036116">
    <property type="entry name" value="FN3_sf"/>
</dbReference>
<keyword evidence="6" id="KW-0677">Repeat</keyword>
<keyword evidence="8" id="KW-0904">Protein phosphatase</keyword>
<dbReference type="GO" id="GO:0048666">
    <property type="term" value="P:neuron development"/>
    <property type="evidence" value="ECO:0007669"/>
    <property type="project" value="UniProtKB-ARBA"/>
</dbReference>
<evidence type="ECO:0000256" key="15">
    <source>
        <dbReference type="ARBA" id="ARBA00051722"/>
    </source>
</evidence>
<evidence type="ECO:0000259" key="17">
    <source>
        <dbReference type="PROSITE" id="PS50055"/>
    </source>
</evidence>
<name>A0A8T0FLY8_ARGBR</name>
<reference evidence="21" key="1">
    <citation type="journal article" date="2020" name="bioRxiv">
        <title>Chromosome-level reference genome of the European wasp spider Argiope bruennichi: a resource for studies on range expansion and evolutionary adaptation.</title>
        <authorList>
            <person name="Sheffer M.M."/>
            <person name="Hoppe A."/>
            <person name="Krehenwinkel H."/>
            <person name="Uhl G."/>
            <person name="Kuss A.W."/>
            <person name="Jensen L."/>
            <person name="Jensen C."/>
            <person name="Gillespie R.G."/>
            <person name="Hoff K.J."/>
            <person name="Prost S."/>
        </authorList>
    </citation>
    <scope>NUCLEOTIDE SEQUENCE</scope>
</reference>
<keyword evidence="10 16" id="KW-0472">Membrane</keyword>
<evidence type="ECO:0000256" key="14">
    <source>
        <dbReference type="ARBA" id="ARBA00023319"/>
    </source>
</evidence>
<evidence type="ECO:0000256" key="7">
    <source>
        <dbReference type="ARBA" id="ARBA00022801"/>
    </source>
</evidence>
<keyword evidence="12" id="KW-0675">Receptor</keyword>
<keyword evidence="11" id="KW-1015">Disulfide bond</keyword>
<dbReference type="GO" id="GO:0016020">
    <property type="term" value="C:membrane"/>
    <property type="evidence" value="ECO:0007669"/>
    <property type="project" value="UniProtKB-SubCell"/>
</dbReference>
<keyword evidence="14" id="KW-0393">Immunoglobulin domain</keyword>
<comment type="similarity">
    <text evidence="2">Belongs to the protein-tyrosine phosphatase family. Receptor class 2A subfamily.</text>
</comment>
<dbReference type="Pfam" id="PF13927">
    <property type="entry name" value="Ig_3"/>
    <property type="match status" value="1"/>
</dbReference>
<feature type="domain" description="Ig-like" evidence="19">
    <location>
        <begin position="133"/>
        <end position="231"/>
    </location>
</feature>
<evidence type="ECO:0000256" key="4">
    <source>
        <dbReference type="ARBA" id="ARBA00022692"/>
    </source>
</evidence>
<dbReference type="FunFam" id="3.90.190.10:FF:000102">
    <property type="entry name" value="Receptor-type tyrosine-protein phosphatase"/>
    <property type="match status" value="2"/>
</dbReference>
<protein>
    <recommendedName>
        <fullName evidence="3">protein-tyrosine-phosphatase</fullName>
        <ecNumber evidence="3">3.1.3.48</ecNumber>
    </recommendedName>
</protein>
<evidence type="ECO:0000256" key="13">
    <source>
        <dbReference type="ARBA" id="ARBA00023180"/>
    </source>
</evidence>
<comment type="caution">
    <text evidence="21">The sequence shown here is derived from an EMBL/GenBank/DDBJ whole genome shotgun (WGS) entry which is preliminary data.</text>
</comment>
<accession>A0A8T0FLY8</accession>
<feature type="domain" description="Ig-like" evidence="19">
    <location>
        <begin position="49"/>
        <end position="121"/>
    </location>
</feature>
<dbReference type="PROSITE" id="PS50835">
    <property type="entry name" value="IG_LIKE"/>
    <property type="match status" value="2"/>
</dbReference>
<feature type="transmembrane region" description="Helical" evidence="16">
    <location>
        <begin position="737"/>
        <end position="761"/>
    </location>
</feature>
<dbReference type="PANTHER" id="PTHR46957:SF3">
    <property type="entry name" value="CYTOKINE RECEPTOR"/>
    <property type="match status" value="1"/>
</dbReference>
<dbReference type="InterPro" id="IPR003599">
    <property type="entry name" value="Ig_sub"/>
</dbReference>
<dbReference type="PROSITE" id="PS50853">
    <property type="entry name" value="FN3"/>
    <property type="match status" value="3"/>
</dbReference>
<dbReference type="Pfam" id="PF07679">
    <property type="entry name" value="I-set"/>
    <property type="match status" value="1"/>
</dbReference>
<dbReference type="EC" id="3.1.3.48" evidence="3"/>
<evidence type="ECO:0000256" key="16">
    <source>
        <dbReference type="SAM" id="Phobius"/>
    </source>
</evidence>
<dbReference type="SUPFAM" id="SSF48726">
    <property type="entry name" value="Immunoglobulin"/>
    <property type="match status" value="2"/>
</dbReference>
<dbReference type="CDD" id="cd00096">
    <property type="entry name" value="Ig"/>
    <property type="match status" value="2"/>
</dbReference>
<feature type="domain" description="Tyrosine-protein phosphatase" evidence="17">
    <location>
        <begin position="829"/>
        <end position="1088"/>
    </location>
</feature>
<evidence type="ECO:0000256" key="3">
    <source>
        <dbReference type="ARBA" id="ARBA00013064"/>
    </source>
</evidence>
<evidence type="ECO:0000256" key="1">
    <source>
        <dbReference type="ARBA" id="ARBA00004167"/>
    </source>
</evidence>
<keyword evidence="5" id="KW-0732">Signal</keyword>
<evidence type="ECO:0000259" key="19">
    <source>
        <dbReference type="PROSITE" id="PS50835"/>
    </source>
</evidence>
<dbReference type="SMART" id="SM00409">
    <property type="entry name" value="IG"/>
    <property type="match status" value="2"/>
</dbReference>
<dbReference type="PROSITE" id="PS50056">
    <property type="entry name" value="TYR_PHOSPHATASE_2"/>
    <property type="match status" value="2"/>
</dbReference>
<dbReference type="SMART" id="SM00408">
    <property type="entry name" value="IGc2"/>
    <property type="match status" value="2"/>
</dbReference>
<feature type="domain" description="Tyrosine-protein phosphatase" evidence="17">
    <location>
        <begin position="1120"/>
        <end position="1383"/>
    </location>
</feature>
<dbReference type="PROSITE" id="PS50055">
    <property type="entry name" value="TYR_PHOSPHATASE_PTP"/>
    <property type="match status" value="2"/>
</dbReference>
<keyword evidence="13" id="KW-0325">Glycoprotein</keyword>
<feature type="domain" description="Fibronectin type-III" evidence="20">
    <location>
        <begin position="435"/>
        <end position="545"/>
    </location>
</feature>
<dbReference type="InterPro" id="IPR029021">
    <property type="entry name" value="Prot-tyrosine_phosphatase-like"/>
</dbReference>
<evidence type="ECO:0000256" key="9">
    <source>
        <dbReference type="ARBA" id="ARBA00022989"/>
    </source>
</evidence>
<comment type="catalytic activity">
    <reaction evidence="15">
        <text>O-phospho-L-tyrosyl-[protein] + H2O = L-tyrosyl-[protein] + phosphate</text>
        <dbReference type="Rhea" id="RHEA:10684"/>
        <dbReference type="Rhea" id="RHEA-COMP:10136"/>
        <dbReference type="Rhea" id="RHEA-COMP:20101"/>
        <dbReference type="ChEBI" id="CHEBI:15377"/>
        <dbReference type="ChEBI" id="CHEBI:43474"/>
        <dbReference type="ChEBI" id="CHEBI:46858"/>
        <dbReference type="ChEBI" id="CHEBI:61978"/>
        <dbReference type="EC" id="3.1.3.48"/>
    </reaction>
</comment>
<evidence type="ECO:0000313" key="22">
    <source>
        <dbReference type="Proteomes" id="UP000807504"/>
    </source>
</evidence>
<evidence type="ECO:0000256" key="5">
    <source>
        <dbReference type="ARBA" id="ARBA00022729"/>
    </source>
</evidence>
<evidence type="ECO:0000256" key="6">
    <source>
        <dbReference type="ARBA" id="ARBA00022737"/>
    </source>
</evidence>
<dbReference type="SMART" id="SM00404">
    <property type="entry name" value="PTPc_motif"/>
    <property type="match status" value="2"/>
</dbReference>
<evidence type="ECO:0000256" key="12">
    <source>
        <dbReference type="ARBA" id="ARBA00023170"/>
    </source>
</evidence>
<keyword evidence="9 16" id="KW-1133">Transmembrane helix</keyword>
<evidence type="ECO:0000259" key="18">
    <source>
        <dbReference type="PROSITE" id="PS50056"/>
    </source>
</evidence>
<evidence type="ECO:0000256" key="11">
    <source>
        <dbReference type="ARBA" id="ARBA00023157"/>
    </source>
</evidence>
<dbReference type="InterPro" id="IPR013098">
    <property type="entry name" value="Ig_I-set"/>
</dbReference>
<gene>
    <name evidence="21" type="ORF">HNY73_005588</name>
</gene>